<organism evidence="1 2">
    <name type="scientific">Paenibacillus odorifer</name>
    <dbReference type="NCBI Taxonomy" id="189426"/>
    <lineage>
        <taxon>Bacteria</taxon>
        <taxon>Bacillati</taxon>
        <taxon>Bacillota</taxon>
        <taxon>Bacilli</taxon>
        <taxon>Bacillales</taxon>
        <taxon>Paenibacillaceae</taxon>
        <taxon>Paenibacillus</taxon>
    </lineage>
</organism>
<dbReference type="AlphaFoldDB" id="A0AAD0P289"/>
<dbReference type="EMBL" id="CP021965">
    <property type="protein sequence ID" value="AWV31830.1"/>
    <property type="molecule type" value="Genomic_DNA"/>
</dbReference>
<evidence type="ECO:0008006" key="3">
    <source>
        <dbReference type="Google" id="ProtNLM"/>
    </source>
</evidence>
<name>A0AAD0P289_9BACL</name>
<dbReference type="Pfam" id="PF11392">
    <property type="entry name" value="AllH"/>
    <property type="match status" value="1"/>
</dbReference>
<proteinExistence type="predicted"/>
<evidence type="ECO:0000313" key="2">
    <source>
        <dbReference type="Proteomes" id="UP000249163"/>
    </source>
</evidence>
<protein>
    <recommendedName>
        <fullName evidence="3">DUF2877 domain-containing protein</fullName>
    </recommendedName>
</protein>
<evidence type="ECO:0000313" key="1">
    <source>
        <dbReference type="EMBL" id="AWV31830.1"/>
    </source>
</evidence>
<gene>
    <name evidence="1" type="ORF">CD191_03850</name>
</gene>
<reference evidence="1 2" key="1">
    <citation type="submission" date="2017-06" db="EMBL/GenBank/DDBJ databases">
        <title>Complete genome sequence of Paenibacillus odorifer CBA7130.</title>
        <authorList>
            <person name="Nam Y.-D."/>
            <person name="Kang J."/>
            <person name="Chung W.-H."/>
        </authorList>
    </citation>
    <scope>NUCLEOTIDE SEQUENCE [LARGE SCALE GENOMIC DNA]</scope>
    <source>
        <strain evidence="1 2">CBA7130</strain>
    </source>
</reference>
<sequence length="222" mass="24423">MGEEVFAENDQLYIGTKLSISIKELTVWQSSLSIFPIEVKTLRNNLAAAKAYINSYGKPGGMKQFAGSSCFERETMRLLEERSSGLLNALANDSMEEAAFYAIRLMGLGPGLTPSGDDFLVGLFAVIHLPQSPISKYQPWCREVVNEAAELTNEISYMALKKAAWGQVRESMGQMLHSLMYESKENMLLGLSAVLDIGSSSGTDIALGIISGLDLNLEQRWR</sequence>
<dbReference type="Proteomes" id="UP000249163">
    <property type="component" value="Chromosome"/>
</dbReference>
<dbReference type="InterPro" id="IPR021530">
    <property type="entry name" value="AllH-like"/>
</dbReference>
<accession>A0AAD0P289</accession>